<reference evidence="2" key="1">
    <citation type="submission" date="2018-04" db="EMBL/GenBank/DDBJ databases">
        <authorList>
            <person name="Go L.Y."/>
            <person name="Mitchell J.A."/>
        </authorList>
    </citation>
    <scope>NUCLEOTIDE SEQUENCE</scope>
    <source>
        <tissue evidence="2">Whole organism</tissue>
    </source>
</reference>
<name>A0A336KF58_CULSO</name>
<proteinExistence type="predicted"/>
<dbReference type="EMBL" id="UFQS01000285">
    <property type="protein sequence ID" value="SSX02418.1"/>
    <property type="molecule type" value="Genomic_DNA"/>
</dbReference>
<sequence>MTSKLNVFGIHCLFLVIVIIMTQSVSTAPQNSYNYANKAIRGASPIEDHSQHLAHVAAAVQQTDLHYNNNLDPSTLQQLPRYQTGLVQEQAAYEVEHPDSAVRTKYENTHKFVNNYKGQKPLIDRIHEHEKYGNNGDQFYFFTRGLVNGYQKFADVLNGIIEGTGVKFTGVTRGFTEQLDQIGAKIVGL</sequence>
<evidence type="ECO:0000256" key="1">
    <source>
        <dbReference type="SAM" id="SignalP"/>
    </source>
</evidence>
<keyword evidence="1" id="KW-0732">Signal</keyword>
<feature type="signal peptide" evidence="1">
    <location>
        <begin position="1"/>
        <end position="27"/>
    </location>
</feature>
<dbReference type="EMBL" id="UFQT01000285">
    <property type="protein sequence ID" value="SSX22793.1"/>
    <property type="molecule type" value="Genomic_DNA"/>
</dbReference>
<dbReference type="VEuPathDB" id="VectorBase:CSON007570"/>
<evidence type="ECO:0000313" key="3">
    <source>
        <dbReference type="EMBL" id="SSX22793.1"/>
    </source>
</evidence>
<protein>
    <submittedName>
        <fullName evidence="2">CSON007570 protein</fullName>
    </submittedName>
</protein>
<reference evidence="3" key="2">
    <citation type="submission" date="2018-07" db="EMBL/GenBank/DDBJ databases">
        <authorList>
            <person name="Quirk P.G."/>
            <person name="Krulwich T.A."/>
        </authorList>
    </citation>
    <scope>NUCLEOTIDE SEQUENCE</scope>
</reference>
<organism evidence="2">
    <name type="scientific">Culicoides sonorensis</name>
    <name type="common">Biting midge</name>
    <dbReference type="NCBI Taxonomy" id="179676"/>
    <lineage>
        <taxon>Eukaryota</taxon>
        <taxon>Metazoa</taxon>
        <taxon>Ecdysozoa</taxon>
        <taxon>Arthropoda</taxon>
        <taxon>Hexapoda</taxon>
        <taxon>Insecta</taxon>
        <taxon>Pterygota</taxon>
        <taxon>Neoptera</taxon>
        <taxon>Endopterygota</taxon>
        <taxon>Diptera</taxon>
        <taxon>Nematocera</taxon>
        <taxon>Chironomoidea</taxon>
        <taxon>Ceratopogonidae</taxon>
        <taxon>Ceratopogoninae</taxon>
        <taxon>Culicoides</taxon>
        <taxon>Monoculicoides</taxon>
    </lineage>
</organism>
<dbReference type="AlphaFoldDB" id="A0A336KF58"/>
<evidence type="ECO:0000313" key="2">
    <source>
        <dbReference type="EMBL" id="SSX02418.1"/>
    </source>
</evidence>
<feature type="chain" id="PRO_5036328514" evidence="1">
    <location>
        <begin position="28"/>
        <end position="189"/>
    </location>
</feature>
<gene>
    <name evidence="2" type="primary">CSON007570</name>
</gene>
<accession>A0A336KF58</accession>